<dbReference type="EMBL" id="MAGO01000020">
    <property type="protein sequence ID" value="OCC14151.1"/>
    <property type="molecule type" value="Genomic_DNA"/>
</dbReference>
<name>A0A1B9F319_9BACT</name>
<dbReference type="STRING" id="1156395.DBT_2455"/>
<evidence type="ECO:0000313" key="1">
    <source>
        <dbReference type="EMBL" id="OCC14151.1"/>
    </source>
</evidence>
<dbReference type="AlphaFoldDB" id="A0A1B9F319"/>
<evidence type="ECO:0000313" key="2">
    <source>
        <dbReference type="Proteomes" id="UP000093080"/>
    </source>
</evidence>
<protein>
    <submittedName>
        <fullName evidence="1">Uncharacterized protein</fullName>
    </submittedName>
</protein>
<gene>
    <name evidence="1" type="ORF">DBT_2455</name>
</gene>
<comment type="caution">
    <text evidence="1">The sequence shown here is derived from an EMBL/GenBank/DDBJ whole genome shotgun (WGS) entry which is preliminary data.</text>
</comment>
<keyword evidence="2" id="KW-1185">Reference proteome</keyword>
<proteinExistence type="predicted"/>
<sequence length="39" mass="4606">MSQKKRKAMVELDNQEISLTKQCFLLSISRCSLYYKPKP</sequence>
<dbReference type="Proteomes" id="UP000093080">
    <property type="component" value="Unassembled WGS sequence"/>
</dbReference>
<reference evidence="1 2" key="1">
    <citation type="submission" date="2016-06" db="EMBL/GenBank/DDBJ databases">
        <title>Respiratory ammonification of nitrate coupled to the oxidation of elemental sulfur in deep-sea autotrophic thermophilic bacteria.</title>
        <authorList>
            <person name="Slobodkina G.B."/>
            <person name="Mardanov A.V."/>
            <person name="Ravin N.V."/>
            <person name="Frolova A.A."/>
            <person name="Viryasiv M.B."/>
            <person name="Chernyh N.A."/>
            <person name="Bonch-Osmolovskaya E.A."/>
            <person name="Slobodkin A.I."/>
        </authorList>
    </citation>
    <scope>NUCLEOTIDE SEQUENCE [LARGE SCALE GENOMIC DNA]</scope>
    <source>
        <strain evidence="1 2">S69</strain>
    </source>
</reference>
<accession>A0A1B9F319</accession>
<organism evidence="1 2">
    <name type="scientific">Dissulfuribacter thermophilus</name>
    <dbReference type="NCBI Taxonomy" id="1156395"/>
    <lineage>
        <taxon>Bacteria</taxon>
        <taxon>Pseudomonadati</taxon>
        <taxon>Thermodesulfobacteriota</taxon>
        <taxon>Dissulfuribacteria</taxon>
        <taxon>Dissulfuribacterales</taxon>
        <taxon>Dissulfuribacteraceae</taxon>
        <taxon>Dissulfuribacter</taxon>
    </lineage>
</organism>